<comment type="caution">
    <text evidence="1">The sequence shown here is derived from an EMBL/GenBank/DDBJ whole genome shotgun (WGS) entry which is preliminary data.</text>
</comment>
<proteinExistence type="predicted"/>
<evidence type="ECO:0008006" key="3">
    <source>
        <dbReference type="Google" id="ProtNLM"/>
    </source>
</evidence>
<sequence>MRKFIEGLGYEVSLNDRSILDGKELDFYFPYLNKAIEFNGDYWHCNYNMYPSTYYNAHKGIYANDLWVMDGIKKRMCKKKDIEFSIIWENE</sequence>
<keyword evidence="2" id="KW-1185">Reference proteome</keyword>
<evidence type="ECO:0000313" key="1">
    <source>
        <dbReference type="EMBL" id="KXB08523.1"/>
    </source>
</evidence>
<dbReference type="Gene3D" id="3.40.960.10">
    <property type="entry name" value="VSR Endonuclease"/>
    <property type="match status" value="1"/>
</dbReference>
<dbReference type="AlphaFoldDB" id="A0A133VQ32"/>
<protein>
    <recommendedName>
        <fullName evidence="3">DUF559 domain-containing protein</fullName>
    </recommendedName>
</protein>
<dbReference type="EMBL" id="LHYL01000014">
    <property type="protein sequence ID" value="KXB08523.1"/>
    <property type="molecule type" value="Genomic_DNA"/>
</dbReference>
<name>A0A133VQ32_9EURY</name>
<gene>
    <name evidence="1" type="ORF">AKJ59_00815</name>
</gene>
<dbReference type="Proteomes" id="UP000070248">
    <property type="component" value="Unassembled WGS sequence"/>
</dbReference>
<accession>A0A133VQ32</accession>
<organism evidence="1 2">
    <name type="scientific">candidate division MSBL1 archaeon SCGC-AAA385M02</name>
    <dbReference type="NCBI Taxonomy" id="1698287"/>
    <lineage>
        <taxon>Archaea</taxon>
        <taxon>Methanobacteriati</taxon>
        <taxon>Methanobacteriota</taxon>
        <taxon>candidate division MSBL1</taxon>
    </lineage>
</organism>
<reference evidence="1 2" key="1">
    <citation type="journal article" date="2016" name="Sci. Rep.">
        <title>Metabolic traits of an uncultured archaeal lineage -MSBL1- from brine pools of the Red Sea.</title>
        <authorList>
            <person name="Mwirichia R."/>
            <person name="Alam I."/>
            <person name="Rashid M."/>
            <person name="Vinu M."/>
            <person name="Ba-Alawi W."/>
            <person name="Anthony Kamau A."/>
            <person name="Kamanda Ngugi D."/>
            <person name="Goker M."/>
            <person name="Klenk H.P."/>
            <person name="Bajic V."/>
            <person name="Stingl U."/>
        </authorList>
    </citation>
    <scope>NUCLEOTIDE SEQUENCE [LARGE SCALE GENOMIC DNA]</scope>
    <source>
        <strain evidence="1">SCGC-AAA385M02</strain>
    </source>
</reference>
<evidence type="ECO:0000313" key="2">
    <source>
        <dbReference type="Proteomes" id="UP000070248"/>
    </source>
</evidence>